<feature type="domain" description="Mediator complex subunit MED14 N-terminal" evidence="9">
    <location>
        <begin position="25"/>
        <end position="210"/>
    </location>
</feature>
<feature type="compositionally biased region" description="Polar residues" evidence="8">
    <location>
        <begin position="1030"/>
        <end position="1042"/>
    </location>
</feature>
<feature type="compositionally biased region" description="Polar residues" evidence="8">
    <location>
        <begin position="1175"/>
        <end position="1192"/>
    </location>
</feature>
<comment type="subunit">
    <text evidence="7">Component of the Mediator complex.</text>
</comment>
<accession>A0A813SIG1</accession>
<sequence length="1482" mass="172391">MTSINQEANVVANPFFNPNQERYESLAFIIQQAVQQTYNQLTIMIETFSSLANTEKKIKILAFACKTRQLFMRIYALVKFIKTAHINVSNILSFLEQQSFIFVNTADYLYHLANVKLVNARLPSFSILSSVDVLTLGTYPRLPSSIKDRIIPPEKITDDEKEKTLETLNRIIQCRLALSELPSQLKNFKIDKGYVEFEVKNEFEIKLTLISDNFKLPWRLLKINFLVKDSRDPNKVLVHNLQVTKMHQYLQERLNENQKPFVEIYNSLHFFVQSLQLEVLYEQMCFLLNLSRFYKITKYEKCKMFTVEYWLEYPNKNYTFTICVGENSDFLQTTHNPLLHWRDHKNIDLIFKSGELMIEKIVHQIIKFRSKKRLMEVQFMFEQFPYCKAVLIEDKPAVQIQFIISNFQKETLWIMIDYYKGQFQCIFPHSILNLKLKNSLEECLNSDFRKLEPFLLNLRIWLLLRRCETIIRSYGFRCHEELHITSFASNDLMNMYNKLEKNKIFVELKKQEKIFIVITIKSKEELYGSKEEINWYENPELLENENSLAFNYYILNIGKCKYDGELDQTKPFLKLLSLSHFKRNTQLSLTSVPKNKKMRKLKFDEEMDLIMPLNHDNCLIEFVNMVYYIEDFLPYLSLMKIFNKQNVVTQNIHSNPSLLPILCLNLLSVPTVLPIEFKDFNHLDSLSKDLMSSLVSFTIRQRQFKDYLNSGLPTHTFTSVVKQAHTSLTKFQFILELTFNHGVLNEMDSKQIEIFTSCIEANNLDNLYQQVKLEWISMCRIYSLVIECKKAFVKYPDLAKQMRIKKSNFKRLIIQYGSNLSYLIQFQWNKETKNFEIFLDVDHQESIRPSVDKPEFNYHNLFLNEIRKYFQSTKSVVNLVQILNYSCVCTYGLAKLANIPKFYSKVSNQPILPNCGFMLNIYSLTHFKLVYYSKYALDVHIKPNGLVSIRDDSFGLTDINSGNEDIHPIQFLSGFLKLFLDDSVQELLRRRSSLVEDDNPGSPTLYHNQQPMSNNQQQAQSHVFLPPTSPAIQQPRTNQNIPAPSPGYFVQSPGMSGPTSNAPIPQSPGFPNFGSPAIPHSSPSTNHQIINNQSQQQQQHSMSIQSPSNFMSPAPASQPPSFSNHSPANFSELSLQSPMAIKSPFVGPSPNTNIPSITSNYGGYNKDIQDDQKNPKSVQMSNYQQTSGTSSHQYKKCHSASIPIYLSENGFLKMITINPDTNYSPLELFLSSYHLKKVLIKTLNNDNLSFQIKNHEANAYKTHLLEFQFIKEIMPNYQAFSIQFIQTNPDIQVDTLQRYLNHRILSAPYRSASVISYFNLISVNDVKMLREFSQLLEYEMNPGTYKTWRIKFAWTIPGGYNMKSQKQNVLLPFFMTSQFGFQRKDKFYFLLYLMNMQRVPGPSSVGSLLLMISYEPSVNNFQYEVLKPINELNLQTYHAYDIQINSLVNQAKQKDPSNHSLLSIINEIICSLPNAIGTGMPR</sequence>
<keyword evidence="4 7" id="KW-0010">Activator</keyword>
<evidence type="ECO:0000313" key="12">
    <source>
        <dbReference type="EMBL" id="CAF0796799.1"/>
    </source>
</evidence>
<evidence type="ECO:0000256" key="8">
    <source>
        <dbReference type="SAM" id="MobiDB-lite"/>
    </source>
</evidence>
<evidence type="ECO:0000256" key="6">
    <source>
        <dbReference type="ARBA" id="ARBA00023242"/>
    </source>
</evidence>
<evidence type="ECO:0000259" key="9">
    <source>
        <dbReference type="Pfam" id="PF08638"/>
    </source>
</evidence>
<dbReference type="GO" id="GO:0070847">
    <property type="term" value="C:core mediator complex"/>
    <property type="evidence" value="ECO:0007669"/>
    <property type="project" value="TreeGrafter"/>
</dbReference>
<dbReference type="GO" id="GO:0016592">
    <property type="term" value="C:mediator complex"/>
    <property type="evidence" value="ECO:0007669"/>
    <property type="project" value="UniProtKB-UniRule"/>
</dbReference>
<comment type="function">
    <text evidence="7">Component of the Mediator complex, a coactivator involved in the regulated transcription of nearly all RNA polymerase II-dependent genes. Mediator functions as a bridge to convey information from gene-specific regulatory proteins to the basal RNA polymerase II transcription machinery. Mediator is recruited to promoters by direct interactions with regulatory proteins and serves as a scaffold for the assembly of a functional preinitiation complex with RNA polymerase II and the general transcription factors.</text>
</comment>
<dbReference type="Proteomes" id="UP000663879">
    <property type="component" value="Unassembled WGS sequence"/>
</dbReference>
<evidence type="ECO:0000259" key="10">
    <source>
        <dbReference type="Pfam" id="PF22984"/>
    </source>
</evidence>
<evidence type="ECO:0000259" key="11">
    <source>
        <dbReference type="Pfam" id="PF25065"/>
    </source>
</evidence>
<evidence type="ECO:0000256" key="2">
    <source>
        <dbReference type="ARBA" id="ARBA00007813"/>
    </source>
</evidence>
<evidence type="ECO:0000256" key="5">
    <source>
        <dbReference type="ARBA" id="ARBA00023163"/>
    </source>
</evidence>
<dbReference type="Pfam" id="PF25065">
    <property type="entry name" value="RM3_Med14"/>
    <property type="match status" value="1"/>
</dbReference>
<proteinExistence type="inferred from homology"/>
<dbReference type="PANTHER" id="PTHR12809:SF2">
    <property type="entry name" value="MEDIATOR OF RNA POLYMERASE II TRANSCRIPTION SUBUNIT 14"/>
    <property type="match status" value="1"/>
</dbReference>
<dbReference type="InterPro" id="IPR056879">
    <property type="entry name" value="RM3_Med14"/>
</dbReference>
<comment type="similarity">
    <text evidence="2 7">Belongs to the Mediator complex subunit 14 family.</text>
</comment>
<feature type="domain" description="Mediator of RNA polymerase II transcription subunit 14 RM6" evidence="10">
    <location>
        <begin position="799"/>
        <end position="844"/>
    </location>
</feature>
<dbReference type="InterPro" id="IPR055122">
    <property type="entry name" value="Med14_N"/>
</dbReference>
<feature type="region of interest" description="Disordered" evidence="8">
    <location>
        <begin position="993"/>
        <end position="1192"/>
    </location>
</feature>
<feature type="compositionally biased region" description="Low complexity" evidence="8">
    <location>
        <begin position="1086"/>
        <end position="1123"/>
    </location>
</feature>
<keyword evidence="6 7" id="KW-0539">Nucleus</keyword>
<protein>
    <recommendedName>
        <fullName evidence="7">Mediator of RNA polymerase II transcription subunit 14</fullName>
    </recommendedName>
    <alternativeName>
        <fullName evidence="7">Mediator complex subunit 14</fullName>
    </alternativeName>
</protein>
<comment type="subcellular location">
    <subcellularLocation>
        <location evidence="1 7">Nucleus</location>
    </subcellularLocation>
</comment>
<evidence type="ECO:0000313" key="13">
    <source>
        <dbReference type="Proteomes" id="UP000663879"/>
    </source>
</evidence>
<dbReference type="Pfam" id="PF22984">
    <property type="entry name" value="RM6_Med14"/>
    <property type="match status" value="1"/>
</dbReference>
<feature type="domain" description="Mediator of RNA polymerase II transcription subunit 14 RM3" evidence="11">
    <location>
        <begin position="359"/>
        <end position="467"/>
    </location>
</feature>
<feature type="compositionally biased region" description="Polar residues" evidence="8">
    <location>
        <begin position="1124"/>
        <end position="1137"/>
    </location>
</feature>
<dbReference type="PANTHER" id="PTHR12809">
    <property type="entry name" value="MEDIATOR COMPLEX SUBUNIT"/>
    <property type="match status" value="1"/>
</dbReference>
<dbReference type="InterPro" id="IPR013947">
    <property type="entry name" value="Mediator_Med14"/>
</dbReference>
<feature type="compositionally biased region" description="Polar residues" evidence="8">
    <location>
        <begin position="1149"/>
        <end position="1162"/>
    </location>
</feature>
<feature type="compositionally biased region" description="Low complexity" evidence="8">
    <location>
        <begin position="1008"/>
        <end position="1020"/>
    </location>
</feature>
<dbReference type="OrthoDB" id="205099at2759"/>
<name>A0A813SIG1_9BILA</name>
<dbReference type="GO" id="GO:0006357">
    <property type="term" value="P:regulation of transcription by RNA polymerase II"/>
    <property type="evidence" value="ECO:0007669"/>
    <property type="project" value="InterPro"/>
</dbReference>
<organism evidence="12 13">
    <name type="scientific">Brachionus calyciflorus</name>
    <dbReference type="NCBI Taxonomy" id="104777"/>
    <lineage>
        <taxon>Eukaryota</taxon>
        <taxon>Metazoa</taxon>
        <taxon>Spiralia</taxon>
        <taxon>Gnathifera</taxon>
        <taxon>Rotifera</taxon>
        <taxon>Eurotatoria</taxon>
        <taxon>Monogononta</taxon>
        <taxon>Pseudotrocha</taxon>
        <taxon>Ploima</taxon>
        <taxon>Brachionidae</taxon>
        <taxon>Brachionus</taxon>
    </lineage>
</organism>
<keyword evidence="13" id="KW-1185">Reference proteome</keyword>
<feature type="compositionally biased region" description="Polar residues" evidence="8">
    <location>
        <begin position="1053"/>
        <end position="1064"/>
    </location>
</feature>
<keyword evidence="5 7" id="KW-0804">Transcription</keyword>
<dbReference type="GO" id="GO:0003712">
    <property type="term" value="F:transcription coregulator activity"/>
    <property type="evidence" value="ECO:0007669"/>
    <property type="project" value="UniProtKB-UniRule"/>
</dbReference>
<evidence type="ECO:0000256" key="1">
    <source>
        <dbReference type="ARBA" id="ARBA00004123"/>
    </source>
</evidence>
<dbReference type="InterPro" id="IPR055114">
    <property type="entry name" value="Med14_RM6"/>
</dbReference>
<evidence type="ECO:0000256" key="7">
    <source>
        <dbReference type="RuleBase" id="RU365082"/>
    </source>
</evidence>
<keyword evidence="3 7" id="KW-0805">Transcription regulation</keyword>
<evidence type="ECO:0000256" key="3">
    <source>
        <dbReference type="ARBA" id="ARBA00023015"/>
    </source>
</evidence>
<gene>
    <name evidence="12" type="ORF">OXX778_LOCUS6256</name>
</gene>
<comment type="caution">
    <text evidence="12">The sequence shown here is derived from an EMBL/GenBank/DDBJ whole genome shotgun (WGS) entry which is preliminary data.</text>
</comment>
<dbReference type="Pfam" id="PF08638">
    <property type="entry name" value="Med14"/>
    <property type="match status" value="1"/>
</dbReference>
<dbReference type="EMBL" id="CAJNOC010000730">
    <property type="protein sequence ID" value="CAF0796799.1"/>
    <property type="molecule type" value="Genomic_DNA"/>
</dbReference>
<evidence type="ECO:0000256" key="4">
    <source>
        <dbReference type="ARBA" id="ARBA00023159"/>
    </source>
</evidence>
<reference evidence="12" key="1">
    <citation type="submission" date="2021-02" db="EMBL/GenBank/DDBJ databases">
        <authorList>
            <person name="Nowell W R."/>
        </authorList>
    </citation>
    <scope>NUCLEOTIDE SEQUENCE</scope>
    <source>
        <strain evidence="12">Ploen Becks lab</strain>
    </source>
</reference>